<organism evidence="1 2">
    <name type="scientific">Paraburkholderia phytofirmans OLGA172</name>
    <dbReference type="NCBI Taxonomy" id="1417228"/>
    <lineage>
        <taxon>Bacteria</taxon>
        <taxon>Pseudomonadati</taxon>
        <taxon>Pseudomonadota</taxon>
        <taxon>Betaproteobacteria</taxon>
        <taxon>Burkholderiales</taxon>
        <taxon>Burkholderiaceae</taxon>
        <taxon>Paraburkholderia</taxon>
    </lineage>
</organism>
<keyword evidence="2" id="KW-1185">Reference proteome</keyword>
<evidence type="ECO:0000313" key="2">
    <source>
        <dbReference type="Proteomes" id="UP000076852"/>
    </source>
</evidence>
<dbReference type="Proteomes" id="UP000076852">
    <property type="component" value="Plasmid pOLGA2"/>
</dbReference>
<reference evidence="1 2" key="1">
    <citation type="journal article" date="2016" name="Gene">
        <title>PacBio SMRT assembly of a complex multi-replicon genome reveals chlorocatechol degradative operon in a region of genome plasticity.</title>
        <authorList>
            <person name="Ricker N."/>
            <person name="Shen S.Y."/>
            <person name="Goordial J."/>
            <person name="Jin S."/>
            <person name="Fulthorpe R.R."/>
        </authorList>
    </citation>
    <scope>NUCLEOTIDE SEQUENCE [LARGE SCALE GENOMIC DNA]</scope>
    <source>
        <strain evidence="1 2">OLGA172</strain>
        <plasmid evidence="2">polga2</plasmid>
    </source>
</reference>
<geneLocation type="plasmid" evidence="2">
    <name>polga2</name>
</geneLocation>
<sequence>MALVAWSRERQKTPRGERPHANAVRIIPGSWMSRRDASPFWSASAERQALKARRVETRKGLDAQLATRAEHAIAVSGQRPEMPLASSSLLVVMIHIAPAAR</sequence>
<dbReference type="AlphaFoldDB" id="A0A167WPL3"/>
<evidence type="ECO:0000313" key="1">
    <source>
        <dbReference type="EMBL" id="ANB78002.1"/>
    </source>
</evidence>
<dbReference type="KEGG" id="buz:AYM40_37195"/>
<name>A0A167WPL3_9BURK</name>
<proteinExistence type="predicted"/>
<keyword evidence="1" id="KW-0614">Plasmid</keyword>
<gene>
    <name evidence="1" type="ORF">AYM40_37195</name>
</gene>
<protein>
    <submittedName>
        <fullName evidence="1">Uncharacterized protein</fullName>
    </submittedName>
</protein>
<dbReference type="EMBL" id="CP014581">
    <property type="protein sequence ID" value="ANB78002.1"/>
    <property type="molecule type" value="Genomic_DNA"/>
</dbReference>
<accession>A0A167WPL3</accession>